<dbReference type="EMBL" id="MN740707">
    <property type="protein sequence ID" value="QHU09288.1"/>
    <property type="molecule type" value="Genomic_DNA"/>
</dbReference>
<evidence type="ECO:0000256" key="1">
    <source>
        <dbReference type="SAM" id="MobiDB-lite"/>
    </source>
</evidence>
<organism evidence="2">
    <name type="scientific">viral metagenome</name>
    <dbReference type="NCBI Taxonomy" id="1070528"/>
    <lineage>
        <taxon>unclassified sequences</taxon>
        <taxon>metagenomes</taxon>
        <taxon>organismal metagenomes</taxon>
    </lineage>
</organism>
<accession>A0A6C0JZG2</accession>
<reference evidence="2" key="1">
    <citation type="journal article" date="2020" name="Nature">
        <title>Giant virus diversity and host interactions through global metagenomics.</title>
        <authorList>
            <person name="Schulz F."/>
            <person name="Roux S."/>
            <person name="Paez-Espino D."/>
            <person name="Jungbluth S."/>
            <person name="Walsh D.A."/>
            <person name="Denef V.J."/>
            <person name="McMahon K.D."/>
            <person name="Konstantinidis K.T."/>
            <person name="Eloe-Fadrosh E.A."/>
            <person name="Kyrpides N.C."/>
            <person name="Woyke T."/>
        </authorList>
    </citation>
    <scope>NUCLEOTIDE SEQUENCE</scope>
    <source>
        <strain evidence="2">GVMAG-S-1074260-58</strain>
    </source>
</reference>
<name>A0A6C0JZG2_9ZZZZ</name>
<proteinExistence type="predicted"/>
<feature type="region of interest" description="Disordered" evidence="1">
    <location>
        <begin position="1"/>
        <end position="29"/>
    </location>
</feature>
<sequence>MATFTPAGRNNGYTYYRGGSPFKPNTMTQGSIFPKSNQSYIYKHAYHDASTLIERKKRITIDKNRSRVGIYQGMPSSYASADKNTVKHAVVMLRGGGSVSPAKKGYYNPN</sequence>
<dbReference type="AlphaFoldDB" id="A0A6C0JZG2"/>
<feature type="compositionally biased region" description="Low complexity" evidence="1">
    <location>
        <begin position="8"/>
        <end position="19"/>
    </location>
</feature>
<protein>
    <submittedName>
        <fullName evidence="2">Uncharacterized protein</fullName>
    </submittedName>
</protein>
<evidence type="ECO:0000313" key="2">
    <source>
        <dbReference type="EMBL" id="QHU09288.1"/>
    </source>
</evidence>